<dbReference type="AlphaFoldDB" id="X2LCP7"/>
<dbReference type="InterPro" id="IPR007742">
    <property type="entry name" value="NosD_dom"/>
</dbReference>
<dbReference type="InterPro" id="IPR011050">
    <property type="entry name" value="Pectin_lyase_fold/virulence"/>
</dbReference>
<evidence type="ECO:0000313" key="3">
    <source>
        <dbReference type="EMBL" id="AHN98032.1"/>
    </source>
</evidence>
<reference evidence="3" key="1">
    <citation type="submission" date="2013-10" db="EMBL/GenBank/DDBJ databases">
        <title>Functional metagenomics reveals novel beta-galactosidases not predictable from gene sequences.</title>
        <authorList>
            <person name="Cheng J."/>
            <person name="Engel K."/>
            <person name="Romantsov T."/>
            <person name="Neufeld J.D."/>
            <person name="Rose D.R."/>
            <person name="Charles T.C."/>
        </authorList>
    </citation>
    <scope>NUCLEOTIDE SEQUENCE</scope>
</reference>
<dbReference type="Pfam" id="PF05048">
    <property type="entry name" value="NosD"/>
    <property type="match status" value="1"/>
</dbReference>
<organism evidence="3">
    <name type="scientific">uncultured bacterium lac193</name>
    <dbReference type="NCBI Taxonomy" id="1447243"/>
    <lineage>
        <taxon>Bacteria</taxon>
        <taxon>environmental samples</taxon>
    </lineage>
</organism>
<dbReference type="EMBL" id="KF796608">
    <property type="protein sequence ID" value="AHN98032.1"/>
    <property type="molecule type" value="Genomic_DNA"/>
</dbReference>
<proteinExistence type="predicted"/>
<sequence>MPISTAFAGPNDIYVDGSLVSASCTNYSVVLRACGNGTERAFRTIAAAAAVTAPGNIVHIRQGTYSERLTPPANGTASQPITFQGYGSETATLTGTQGLLFQGRSYIIIDRLRVSDVSSWGQAYDSHHITIQNSTFERASSGGTTGGFKFVRSNDNRVLDSRFEDGNDNLMLIHADRNLISGNTLLMARHNTWGILCGNYNVIRNNDFDNPTQKLGQITDCEGVPSDAAESYDDTKRNLVEGNVFRRTGQAAPSAPYNGIQYAGQQGIIRRNVFHGNTGTSISMTIYANEARYNYGNRIYHNTMFGGHHAALDLAGSGGTFSDNKLMNNIMVGTIMTGYASELEGRPVQVLLAGRTSGFVLDTNNLFGTAPNQQYVITNGSRNDASGTQRTVAEWQAANPTLFVGNLDRVPGFQNSAGGDFRLSATSLNMDAGTWLARAVSAGSGTVITVDDVLPFYDGFGITGEAGDEVQFQGQTERGRITRIDYAARTLTIDRALTWSAGLRLSLAYAGSAPDIGAFESGTTTTTPPPAAPTNVRIIR</sequence>
<dbReference type="SUPFAM" id="SSF51126">
    <property type="entry name" value="Pectin lyase-like"/>
    <property type="match status" value="1"/>
</dbReference>
<feature type="domain" description="Periplasmic copper-binding protein NosD beta helix" evidence="2">
    <location>
        <begin position="97"/>
        <end position="209"/>
    </location>
</feature>
<evidence type="ECO:0000256" key="1">
    <source>
        <dbReference type="SAM" id="MobiDB-lite"/>
    </source>
</evidence>
<dbReference type="InterPro" id="IPR012334">
    <property type="entry name" value="Pectin_lyas_fold"/>
</dbReference>
<dbReference type="Gene3D" id="2.160.20.10">
    <property type="entry name" value="Single-stranded right-handed beta-helix, Pectin lyase-like"/>
    <property type="match status" value="1"/>
</dbReference>
<accession>X2LCP7</accession>
<protein>
    <submittedName>
        <fullName evidence="3">Fibronectin</fullName>
    </submittedName>
</protein>
<evidence type="ECO:0000259" key="2">
    <source>
        <dbReference type="Pfam" id="PF05048"/>
    </source>
</evidence>
<feature type="region of interest" description="Disordered" evidence="1">
    <location>
        <begin position="519"/>
        <end position="540"/>
    </location>
</feature>
<name>X2LCP7_9BACT</name>